<protein>
    <submittedName>
        <fullName evidence="3">Family 5 carbohydrate esterase</fullName>
    </submittedName>
</protein>
<dbReference type="SMART" id="SM01110">
    <property type="entry name" value="Cutinase"/>
    <property type="match status" value="1"/>
</dbReference>
<dbReference type="ESTHER" id="mellp-f4ru02">
    <property type="family name" value="Cutinase"/>
</dbReference>
<dbReference type="GeneID" id="18935258"/>
<dbReference type="GO" id="GO:0052689">
    <property type="term" value="F:carboxylic ester hydrolase activity"/>
    <property type="evidence" value="ECO:0007669"/>
    <property type="project" value="UniProtKB-ARBA"/>
</dbReference>
<dbReference type="Gene3D" id="3.40.50.1820">
    <property type="entry name" value="alpha/beta hydrolase"/>
    <property type="match status" value="1"/>
</dbReference>
<dbReference type="eggNOG" id="ENOG502S6TR">
    <property type="taxonomic scope" value="Eukaryota"/>
</dbReference>
<evidence type="ECO:0000313" key="3">
    <source>
        <dbReference type="EMBL" id="EGG04092.1"/>
    </source>
</evidence>
<dbReference type="SUPFAM" id="SSF53474">
    <property type="entry name" value="alpha/beta-Hydrolases"/>
    <property type="match status" value="1"/>
</dbReference>
<keyword evidence="1" id="KW-0378">Hydrolase</keyword>
<dbReference type="OrthoDB" id="2500275at2759"/>
<proteinExistence type="predicted"/>
<dbReference type="AlphaFoldDB" id="F4RU02"/>
<dbReference type="VEuPathDB" id="FungiDB:MELLADRAFT_89615"/>
<evidence type="ECO:0000313" key="4">
    <source>
        <dbReference type="Proteomes" id="UP000001072"/>
    </source>
</evidence>
<dbReference type="PANTHER" id="PTHR33630">
    <property type="entry name" value="CUTINASE RV1984C-RELATED-RELATED"/>
    <property type="match status" value="1"/>
</dbReference>
<sequence length="213" mass="22439">MCFSFLEVMIATPLMGGGSESGCTTYKIVSARGTGESQTRPTGYRGLINGVLSAVPGGENYEVVYPATTDYARGPVQGATDANRYLKQQQSQCPDQIYVLIGYSEGAMVVTQTMRNLAIPSDLVVAMVLYGNPYFTSGAPQNSCSAKTGSGIASATGIKMPTQFSSITFDCCLTGDSICQTSGSIRPHLAYPGSSSEKEATDFTVAKLQSARN</sequence>
<keyword evidence="2" id="KW-1015">Disulfide bond</keyword>
<name>F4RU02_MELLP</name>
<dbReference type="InterPro" id="IPR029058">
    <property type="entry name" value="AB_hydrolase_fold"/>
</dbReference>
<dbReference type="KEGG" id="mlr:MELLADRAFT_89615"/>
<dbReference type="InParanoid" id="F4RU02"/>
<gene>
    <name evidence="3" type="ORF">MELLADRAFT_89615</name>
</gene>
<dbReference type="HOGENOM" id="CLU_040058_6_3_1"/>
<accession>F4RU02</accession>
<dbReference type="RefSeq" id="XP_007412553.1">
    <property type="nucleotide sequence ID" value="XM_007412491.1"/>
</dbReference>
<dbReference type="InterPro" id="IPR000675">
    <property type="entry name" value="Cutinase/axe"/>
</dbReference>
<evidence type="ECO:0000256" key="2">
    <source>
        <dbReference type="ARBA" id="ARBA00023157"/>
    </source>
</evidence>
<dbReference type="Proteomes" id="UP000001072">
    <property type="component" value="Unassembled WGS sequence"/>
</dbReference>
<dbReference type="EMBL" id="GL883120">
    <property type="protein sequence ID" value="EGG04092.1"/>
    <property type="molecule type" value="Genomic_DNA"/>
</dbReference>
<evidence type="ECO:0000256" key="1">
    <source>
        <dbReference type="ARBA" id="ARBA00022801"/>
    </source>
</evidence>
<dbReference type="Pfam" id="PF01083">
    <property type="entry name" value="Cutinase"/>
    <property type="match status" value="1"/>
</dbReference>
<reference evidence="4" key="1">
    <citation type="journal article" date="2011" name="Proc. Natl. Acad. Sci. U.S.A.">
        <title>Obligate biotrophy features unraveled by the genomic analysis of rust fungi.</title>
        <authorList>
            <person name="Duplessis S."/>
            <person name="Cuomo C.A."/>
            <person name="Lin Y.-C."/>
            <person name="Aerts A."/>
            <person name="Tisserant E."/>
            <person name="Veneault-Fourrey C."/>
            <person name="Joly D.L."/>
            <person name="Hacquard S."/>
            <person name="Amselem J."/>
            <person name="Cantarel B.L."/>
            <person name="Chiu R."/>
            <person name="Coutinho P.M."/>
            <person name="Feau N."/>
            <person name="Field M."/>
            <person name="Frey P."/>
            <person name="Gelhaye E."/>
            <person name="Goldberg J."/>
            <person name="Grabherr M.G."/>
            <person name="Kodira C.D."/>
            <person name="Kohler A."/>
            <person name="Kuees U."/>
            <person name="Lindquist E.A."/>
            <person name="Lucas S.M."/>
            <person name="Mago R."/>
            <person name="Mauceli E."/>
            <person name="Morin E."/>
            <person name="Murat C."/>
            <person name="Pangilinan J.L."/>
            <person name="Park R."/>
            <person name="Pearson M."/>
            <person name="Quesneville H."/>
            <person name="Rouhier N."/>
            <person name="Sakthikumar S."/>
            <person name="Salamov A.A."/>
            <person name="Schmutz J."/>
            <person name="Selles B."/>
            <person name="Shapiro H."/>
            <person name="Tanguay P."/>
            <person name="Tuskan G.A."/>
            <person name="Henrissat B."/>
            <person name="Van de Peer Y."/>
            <person name="Rouze P."/>
            <person name="Ellis J.G."/>
            <person name="Dodds P.N."/>
            <person name="Schein J.E."/>
            <person name="Zhong S."/>
            <person name="Hamelin R.C."/>
            <person name="Grigoriev I.V."/>
            <person name="Szabo L.J."/>
            <person name="Martin F."/>
        </authorList>
    </citation>
    <scope>NUCLEOTIDE SEQUENCE [LARGE SCALE GENOMIC DNA]</scope>
    <source>
        <strain evidence="4">98AG31 / pathotype 3-4-7</strain>
    </source>
</reference>
<organism evidence="4">
    <name type="scientific">Melampsora larici-populina (strain 98AG31 / pathotype 3-4-7)</name>
    <name type="common">Poplar leaf rust fungus</name>
    <dbReference type="NCBI Taxonomy" id="747676"/>
    <lineage>
        <taxon>Eukaryota</taxon>
        <taxon>Fungi</taxon>
        <taxon>Dikarya</taxon>
        <taxon>Basidiomycota</taxon>
        <taxon>Pucciniomycotina</taxon>
        <taxon>Pucciniomycetes</taxon>
        <taxon>Pucciniales</taxon>
        <taxon>Melampsoraceae</taxon>
        <taxon>Melampsora</taxon>
    </lineage>
</organism>
<dbReference type="PANTHER" id="PTHR33630:SF9">
    <property type="entry name" value="CUTINASE 4"/>
    <property type="match status" value="1"/>
</dbReference>
<keyword evidence="4" id="KW-1185">Reference proteome</keyword>